<gene>
    <name evidence="10" type="ordered locus">Mesil_0392</name>
</gene>
<feature type="transmembrane region" description="Helical" evidence="7">
    <location>
        <begin position="232"/>
        <end position="254"/>
    </location>
</feature>
<feature type="transmembrane region" description="Helical" evidence="7">
    <location>
        <begin position="163"/>
        <end position="182"/>
    </location>
</feature>
<evidence type="ECO:0000256" key="6">
    <source>
        <dbReference type="ARBA" id="ARBA00023136"/>
    </source>
</evidence>
<dbReference type="Pfam" id="PF01478">
    <property type="entry name" value="Peptidase_A24"/>
    <property type="match status" value="2"/>
</dbReference>
<accession>D7BI59</accession>
<dbReference type="STRING" id="526227.Mesil_0392"/>
<feature type="transmembrane region" description="Helical" evidence="7">
    <location>
        <begin position="12"/>
        <end position="35"/>
    </location>
</feature>
<comment type="subcellular location">
    <subcellularLocation>
        <location evidence="1">Cell membrane</location>
        <topology evidence="1">Multi-pass membrane protein</topology>
    </subcellularLocation>
</comment>
<dbReference type="PANTHER" id="PTHR30487">
    <property type="entry name" value="TYPE 4 PREPILIN-LIKE PROTEINS LEADER PEPTIDE-PROCESSING ENZYME"/>
    <property type="match status" value="1"/>
</dbReference>
<reference evidence="10 11" key="1">
    <citation type="journal article" date="2010" name="Stand. Genomic Sci.">
        <title>Complete genome sequence of Meiothermus silvanus type strain (VI-R2).</title>
        <authorList>
            <person name="Sikorski J."/>
            <person name="Tindall B.J."/>
            <person name="Lowry S."/>
            <person name="Lucas S."/>
            <person name="Nolan M."/>
            <person name="Copeland A."/>
            <person name="Glavina Del Rio T."/>
            <person name="Tice H."/>
            <person name="Cheng J.F."/>
            <person name="Han C."/>
            <person name="Pitluck S."/>
            <person name="Liolios K."/>
            <person name="Ivanova N."/>
            <person name="Mavromatis K."/>
            <person name="Mikhailova N."/>
            <person name="Pati A."/>
            <person name="Goodwin L."/>
            <person name="Chen A."/>
            <person name="Palaniappan K."/>
            <person name="Land M."/>
            <person name="Hauser L."/>
            <person name="Chang Y.J."/>
            <person name="Jeffries C.D."/>
            <person name="Rohde M."/>
            <person name="Goker M."/>
            <person name="Woyke T."/>
            <person name="Bristow J."/>
            <person name="Eisen J.A."/>
            <person name="Markowitz V."/>
            <person name="Hugenholtz P."/>
            <person name="Kyrpides N.C."/>
            <person name="Klenk H.P."/>
            <person name="Lapidus A."/>
        </authorList>
    </citation>
    <scope>NUCLEOTIDE SEQUENCE [LARGE SCALE GENOMIC DNA]</scope>
    <source>
        <strain evidence="11">ATCC 700542 / DSM 9946 / VI-R2</strain>
    </source>
</reference>
<organism evidence="10 11">
    <name type="scientific">Allomeiothermus silvanus (strain ATCC 700542 / DSM 9946 / NBRC 106475 / NCIMB 13440 / VI-R2)</name>
    <name type="common">Thermus silvanus</name>
    <dbReference type="NCBI Taxonomy" id="526227"/>
    <lineage>
        <taxon>Bacteria</taxon>
        <taxon>Thermotogati</taxon>
        <taxon>Deinococcota</taxon>
        <taxon>Deinococci</taxon>
        <taxon>Thermales</taxon>
        <taxon>Thermaceae</taxon>
        <taxon>Allomeiothermus</taxon>
    </lineage>
</organism>
<keyword evidence="3" id="KW-1003">Cell membrane</keyword>
<evidence type="ECO:0000256" key="2">
    <source>
        <dbReference type="ARBA" id="ARBA00005801"/>
    </source>
</evidence>
<evidence type="ECO:0000313" key="10">
    <source>
        <dbReference type="EMBL" id="ADH62333.1"/>
    </source>
</evidence>
<dbReference type="InterPro" id="IPR000045">
    <property type="entry name" value="Prepilin_IV_endopep_pep"/>
</dbReference>
<evidence type="ECO:0000256" key="1">
    <source>
        <dbReference type="ARBA" id="ARBA00004651"/>
    </source>
</evidence>
<evidence type="ECO:0000256" key="4">
    <source>
        <dbReference type="ARBA" id="ARBA00022692"/>
    </source>
</evidence>
<dbReference type="Pfam" id="PF06750">
    <property type="entry name" value="A24_N_bact"/>
    <property type="match status" value="1"/>
</dbReference>
<dbReference type="GO" id="GO:0004190">
    <property type="term" value="F:aspartic-type endopeptidase activity"/>
    <property type="evidence" value="ECO:0007669"/>
    <property type="project" value="InterPro"/>
</dbReference>
<keyword evidence="4 7" id="KW-0812">Transmembrane</keyword>
<feature type="domain" description="Prepilin type IV endopeptidase peptidase" evidence="8">
    <location>
        <begin position="235"/>
        <end position="334"/>
    </location>
</feature>
<keyword evidence="11" id="KW-1185">Reference proteome</keyword>
<feature type="transmembrane region" description="Helical" evidence="7">
    <location>
        <begin position="136"/>
        <end position="157"/>
    </location>
</feature>
<dbReference type="HOGENOM" id="CLU_057101_0_1_0"/>
<dbReference type="EMBL" id="CP002042">
    <property type="protein sequence ID" value="ADH62333.1"/>
    <property type="molecule type" value="Genomic_DNA"/>
</dbReference>
<keyword evidence="5 7" id="KW-1133">Transmembrane helix</keyword>
<dbReference type="KEGG" id="msv:Mesil_0392"/>
<comment type="similarity">
    <text evidence="2">Belongs to the peptidase A24 family.</text>
</comment>
<dbReference type="eggNOG" id="COG1989">
    <property type="taxonomic scope" value="Bacteria"/>
</dbReference>
<sequence>MLLSQSETLSLAIPLAIFAFVFGAIIGSFLNVVIYRIPAGRSIVRPPSSCPRCGHRLRPLELIPILSWVLQQGRCNHCGQPISARYPAIEALTGALFAVAAALRPEFPALLFIWAFIAILIALSFIDIDTYEVPDVLSYGGLALGLLAAPFIFPGGFSPALDAALMAAGLLALINGYGVLVVTRGRGNKPEGPVGLQTLYFAATVGAWLGPAAGLVAGFLNWGLNARSTRVWAAPEALTLGLALLGPLVAWLVPGWPLSAQEALRGLLIAGGGIALAGGLYWAFRSMPEEDEEEVVVLGFGDVKLAGMLGAWVGFWPFVVGMFVAVVVGAVIGLALRERKVPFVPYLALGGVVALFFGQQIINWYISYLGIG</sequence>
<feature type="transmembrane region" description="Helical" evidence="7">
    <location>
        <begin position="266"/>
        <end position="284"/>
    </location>
</feature>
<dbReference type="RefSeq" id="WP_013156940.1">
    <property type="nucleotide sequence ID" value="NC_014212.1"/>
</dbReference>
<evidence type="ECO:0000259" key="9">
    <source>
        <dbReference type="Pfam" id="PF06750"/>
    </source>
</evidence>
<dbReference type="Proteomes" id="UP000001916">
    <property type="component" value="Chromosome"/>
</dbReference>
<evidence type="ECO:0000313" key="11">
    <source>
        <dbReference type="Proteomes" id="UP000001916"/>
    </source>
</evidence>
<dbReference type="InterPro" id="IPR050882">
    <property type="entry name" value="Prepilin_peptidase/N-MTase"/>
</dbReference>
<dbReference type="GO" id="GO:0006465">
    <property type="term" value="P:signal peptide processing"/>
    <property type="evidence" value="ECO:0007669"/>
    <property type="project" value="TreeGrafter"/>
</dbReference>
<name>D7BI59_ALLS1</name>
<evidence type="ECO:0000256" key="5">
    <source>
        <dbReference type="ARBA" id="ARBA00022989"/>
    </source>
</evidence>
<feature type="domain" description="Prepilin type IV endopeptidase peptidase" evidence="8">
    <location>
        <begin position="114"/>
        <end position="219"/>
    </location>
</feature>
<dbReference type="Gene3D" id="1.20.120.1220">
    <property type="match status" value="1"/>
</dbReference>
<dbReference type="InterPro" id="IPR010627">
    <property type="entry name" value="Prepilin_pept_A24_N"/>
</dbReference>
<feature type="transmembrane region" description="Helical" evidence="7">
    <location>
        <begin position="343"/>
        <end position="366"/>
    </location>
</feature>
<feature type="domain" description="Prepilin peptidase A24 N-terminal" evidence="9">
    <location>
        <begin position="21"/>
        <end position="101"/>
    </location>
</feature>
<feature type="transmembrane region" description="Helical" evidence="7">
    <location>
        <begin position="194"/>
        <end position="220"/>
    </location>
</feature>
<proteinExistence type="inferred from homology"/>
<feature type="transmembrane region" description="Helical" evidence="7">
    <location>
        <begin position="315"/>
        <end position="336"/>
    </location>
</feature>
<evidence type="ECO:0000256" key="7">
    <source>
        <dbReference type="SAM" id="Phobius"/>
    </source>
</evidence>
<dbReference type="AlphaFoldDB" id="D7BI59"/>
<dbReference type="PANTHER" id="PTHR30487:SF0">
    <property type="entry name" value="PREPILIN LEADER PEPTIDASE_N-METHYLTRANSFERASE-RELATED"/>
    <property type="match status" value="1"/>
</dbReference>
<evidence type="ECO:0000259" key="8">
    <source>
        <dbReference type="Pfam" id="PF01478"/>
    </source>
</evidence>
<feature type="transmembrane region" description="Helical" evidence="7">
    <location>
        <begin position="109"/>
        <end position="129"/>
    </location>
</feature>
<dbReference type="GO" id="GO:0005886">
    <property type="term" value="C:plasma membrane"/>
    <property type="evidence" value="ECO:0007669"/>
    <property type="project" value="UniProtKB-SubCell"/>
</dbReference>
<evidence type="ECO:0000256" key="3">
    <source>
        <dbReference type="ARBA" id="ARBA00022475"/>
    </source>
</evidence>
<keyword evidence="6 7" id="KW-0472">Membrane</keyword>
<protein>
    <submittedName>
        <fullName evidence="10">Peptidase A24A domain protein</fullName>
    </submittedName>
</protein>